<dbReference type="InterPro" id="IPR036075">
    <property type="entry name" value="ARMT-1-like_metal-bd_sf"/>
</dbReference>
<dbReference type="Pfam" id="PF01937">
    <property type="entry name" value="ARMT1-like_dom"/>
    <property type="match status" value="1"/>
</dbReference>
<name>A0A5K8A4F0_9BACT</name>
<feature type="domain" description="Damage-control phosphatase ARMT1-like metal-binding" evidence="1">
    <location>
        <begin position="6"/>
        <end position="277"/>
    </location>
</feature>
<organism evidence="2 3">
    <name type="scientific">Desulfosarcina ovata subsp. ovata</name>
    <dbReference type="NCBI Taxonomy" id="2752305"/>
    <lineage>
        <taxon>Bacteria</taxon>
        <taxon>Pseudomonadati</taxon>
        <taxon>Thermodesulfobacteriota</taxon>
        <taxon>Desulfobacteria</taxon>
        <taxon>Desulfobacterales</taxon>
        <taxon>Desulfosarcinaceae</taxon>
        <taxon>Desulfosarcina</taxon>
    </lineage>
</organism>
<dbReference type="InterPro" id="IPR014444">
    <property type="entry name" value="PH1575-like"/>
</dbReference>
<evidence type="ECO:0000313" key="3">
    <source>
        <dbReference type="Proteomes" id="UP000422108"/>
    </source>
</evidence>
<dbReference type="Gene3D" id="1.10.285.20">
    <property type="entry name" value="Uncharacterised protein PF01937, DUF89, domain 2"/>
    <property type="match status" value="1"/>
</dbReference>
<dbReference type="AlphaFoldDB" id="A0A5K8A4F0"/>
<proteinExistence type="predicted"/>
<dbReference type="Gene3D" id="1.10.8.380">
    <property type="entry name" value="Uncharacterised protein PF01937, DUF89, domain 1"/>
    <property type="match status" value="1"/>
</dbReference>
<dbReference type="PIRSF" id="PIRSF006593">
    <property type="entry name" value="UCP006593"/>
    <property type="match status" value="1"/>
</dbReference>
<gene>
    <name evidence="2" type="ORF">DSCOOX_03500</name>
</gene>
<dbReference type="RefSeq" id="WP_155308654.1">
    <property type="nucleotide sequence ID" value="NZ_AP021879.1"/>
</dbReference>
<reference evidence="2 3" key="1">
    <citation type="submission" date="2019-11" db="EMBL/GenBank/DDBJ databases">
        <title>Comparative genomics of hydrocarbon-degrading Desulfosarcina strains.</title>
        <authorList>
            <person name="Watanabe M."/>
            <person name="Kojima H."/>
            <person name="Fukui M."/>
        </authorList>
    </citation>
    <scope>NUCLEOTIDE SEQUENCE [LARGE SCALE GENOMIC DNA]</scope>
    <source>
        <strain evidence="3">oXyS1</strain>
    </source>
</reference>
<dbReference type="EMBL" id="AP021879">
    <property type="protein sequence ID" value="BBO87170.1"/>
    <property type="molecule type" value="Genomic_DNA"/>
</dbReference>
<keyword evidence="3" id="KW-1185">Reference proteome</keyword>
<protein>
    <recommendedName>
        <fullName evidence="1">Damage-control phosphatase ARMT1-like metal-binding domain-containing protein</fullName>
    </recommendedName>
</protein>
<dbReference type="Gene3D" id="3.40.50.10880">
    <property type="entry name" value="Uncharacterised protein PF01937, DUF89, domain 3"/>
    <property type="match status" value="1"/>
</dbReference>
<sequence>MESTLDCIVCFVRQALDAARMVSADSSVHEEIVREVLQWTAAMDLRMPPPVLGQRIHRRLRKISGNRDPYRAIKAQSNRMALELMPDLKKAVEAAPASLIMALRLALAGNVIDMGVSSTISSADIQGAVDTALTEPLVGPLATFRMALHEAHNILYLADNAGEIIFDRLLIEQLGPERVTVAVRGAPVINDATLEDATEAGLDDLVPVVDNGSDAPGTLLDDCSETFRRRFDSADLIIAKGQGNFESLSSAKRNIFFLFKVKCSVIASHVGLPQGTHVLAMPKIQAPVHENF</sequence>
<dbReference type="Proteomes" id="UP000422108">
    <property type="component" value="Chromosome"/>
</dbReference>
<evidence type="ECO:0000259" key="1">
    <source>
        <dbReference type="Pfam" id="PF01937"/>
    </source>
</evidence>
<evidence type="ECO:0000313" key="2">
    <source>
        <dbReference type="EMBL" id="BBO87170.1"/>
    </source>
</evidence>
<accession>A0A5K8A4F0</accession>
<dbReference type="SUPFAM" id="SSF111321">
    <property type="entry name" value="AF1104-like"/>
    <property type="match status" value="1"/>
</dbReference>
<dbReference type="InterPro" id="IPR002791">
    <property type="entry name" value="ARMT1-like_metal-bd"/>
</dbReference>